<comment type="similarity">
    <text evidence="12">Belongs to the protein kinase superfamily.</text>
</comment>
<dbReference type="Gene3D" id="1.10.510.10">
    <property type="entry name" value="Transferase(Phosphotransferase) domain 1"/>
    <property type="match status" value="1"/>
</dbReference>
<dbReference type="PANTHER" id="PTHR24346">
    <property type="entry name" value="MAP/MICROTUBULE AFFINITY-REGULATING KINASE"/>
    <property type="match status" value="1"/>
</dbReference>
<reference evidence="15" key="1">
    <citation type="submission" date="2020-11" db="EMBL/GenBank/DDBJ databases">
        <authorList>
            <person name="Tran Van P."/>
        </authorList>
    </citation>
    <scope>NUCLEOTIDE SEQUENCE</scope>
</reference>
<dbReference type="EMBL" id="LR899577">
    <property type="protein sequence ID" value="CAD7240757.1"/>
    <property type="molecule type" value="Genomic_DNA"/>
</dbReference>
<evidence type="ECO:0000256" key="11">
    <source>
        <dbReference type="PROSITE-ProRule" id="PRU10141"/>
    </source>
</evidence>
<evidence type="ECO:0000256" key="9">
    <source>
        <dbReference type="ARBA" id="ARBA00022843"/>
    </source>
</evidence>
<dbReference type="EMBL" id="CAJPEV010000060">
    <property type="protein sequence ID" value="CAG0879814.1"/>
    <property type="molecule type" value="Genomic_DNA"/>
</dbReference>
<evidence type="ECO:0000256" key="7">
    <source>
        <dbReference type="ARBA" id="ARBA00022840"/>
    </source>
</evidence>
<gene>
    <name evidence="15" type="ORF">DSTB1V02_LOCUS764</name>
</gene>
<keyword evidence="16" id="KW-1185">Reference proteome</keyword>
<dbReference type="AlphaFoldDB" id="A0A7R8ZY64"/>
<keyword evidence="9" id="KW-0832">Ubl conjugation</keyword>
<evidence type="ECO:0000256" key="5">
    <source>
        <dbReference type="ARBA" id="ARBA00022741"/>
    </source>
</evidence>
<evidence type="ECO:0000256" key="1">
    <source>
        <dbReference type="ARBA" id="ARBA00001946"/>
    </source>
</evidence>
<evidence type="ECO:0000256" key="13">
    <source>
        <dbReference type="SAM" id="MobiDB-lite"/>
    </source>
</evidence>
<protein>
    <recommendedName>
        <fullName evidence="14">Protein kinase domain-containing protein</fullName>
    </recommendedName>
</protein>
<dbReference type="Pfam" id="PF00069">
    <property type="entry name" value="Pkinase"/>
    <property type="match status" value="1"/>
</dbReference>
<keyword evidence="12" id="KW-0418">Kinase</keyword>
<evidence type="ECO:0000259" key="14">
    <source>
        <dbReference type="PROSITE" id="PS50011"/>
    </source>
</evidence>
<feature type="domain" description="Protein kinase" evidence="14">
    <location>
        <begin position="22"/>
        <end position="284"/>
    </location>
</feature>
<accession>A0A7R8ZY64</accession>
<evidence type="ECO:0000256" key="10">
    <source>
        <dbReference type="ARBA" id="ARBA00022871"/>
    </source>
</evidence>
<dbReference type="CDD" id="cd14080">
    <property type="entry name" value="STKc_TSSK-like"/>
    <property type="match status" value="1"/>
</dbReference>
<dbReference type="PROSITE" id="PS00108">
    <property type="entry name" value="PROTEIN_KINASE_ST"/>
    <property type="match status" value="1"/>
</dbReference>
<evidence type="ECO:0000313" key="16">
    <source>
        <dbReference type="Proteomes" id="UP000677054"/>
    </source>
</evidence>
<dbReference type="PROSITE" id="PS50011">
    <property type="entry name" value="PROTEIN_KINASE_DOM"/>
    <property type="match status" value="1"/>
</dbReference>
<keyword evidence="6" id="KW-0221">Differentiation</keyword>
<feature type="binding site" evidence="11">
    <location>
        <position position="53"/>
    </location>
    <ligand>
        <name>ATP</name>
        <dbReference type="ChEBI" id="CHEBI:30616"/>
    </ligand>
</feature>
<evidence type="ECO:0000256" key="8">
    <source>
        <dbReference type="ARBA" id="ARBA00022842"/>
    </source>
</evidence>
<organism evidence="15">
    <name type="scientific">Darwinula stevensoni</name>
    <dbReference type="NCBI Taxonomy" id="69355"/>
    <lineage>
        <taxon>Eukaryota</taxon>
        <taxon>Metazoa</taxon>
        <taxon>Ecdysozoa</taxon>
        <taxon>Arthropoda</taxon>
        <taxon>Crustacea</taxon>
        <taxon>Oligostraca</taxon>
        <taxon>Ostracoda</taxon>
        <taxon>Podocopa</taxon>
        <taxon>Podocopida</taxon>
        <taxon>Darwinulocopina</taxon>
        <taxon>Darwinuloidea</taxon>
        <taxon>Darwinulidae</taxon>
        <taxon>Darwinula</taxon>
    </lineage>
</organism>
<dbReference type="SUPFAM" id="SSF56112">
    <property type="entry name" value="Protein kinase-like (PK-like)"/>
    <property type="match status" value="1"/>
</dbReference>
<dbReference type="InterPro" id="IPR008271">
    <property type="entry name" value="Ser/Thr_kinase_AS"/>
</dbReference>
<evidence type="ECO:0000256" key="6">
    <source>
        <dbReference type="ARBA" id="ARBA00022782"/>
    </source>
</evidence>
<keyword evidence="10" id="KW-0744">Spermatogenesis</keyword>
<name>A0A7R8ZY64_9CRUS</name>
<dbReference type="GO" id="GO:0007283">
    <property type="term" value="P:spermatogenesis"/>
    <property type="evidence" value="ECO:0007669"/>
    <property type="project" value="UniProtKB-KW"/>
</dbReference>
<dbReference type="FunFam" id="1.10.510.10:FF:000943">
    <property type="entry name" value="testis-specific serine/threonine-protein kinase 1"/>
    <property type="match status" value="1"/>
</dbReference>
<keyword evidence="8" id="KW-0460">Magnesium</keyword>
<dbReference type="GO" id="GO:0035556">
    <property type="term" value="P:intracellular signal transduction"/>
    <property type="evidence" value="ECO:0007669"/>
    <property type="project" value="TreeGrafter"/>
</dbReference>
<keyword evidence="12" id="KW-0723">Serine/threonine-protein kinase</keyword>
<keyword evidence="2" id="KW-0217">Developmental protein</keyword>
<evidence type="ECO:0000256" key="2">
    <source>
        <dbReference type="ARBA" id="ARBA00022473"/>
    </source>
</evidence>
<keyword evidence="12" id="KW-0808">Transferase</keyword>
<sequence>MTSRSSPSDSTSDERALRNKGYILGRKLGEGSYAKVRSCEYVADGKTETLACKIVDRSRAPSDFLDRFFPRELEIMTALDHPNVIRVHSILERQEKVFIFMQHAENGDLLEYIKARGVIKEQLAKIWFRQLHSGLSYLHAKDVAHRDLKCENILLTRNWNVKLADFGFARSVVDENGKRTLSDTYCGSAAYAAPEVIRGAPYNPKMADVWSLGVVLFISVNAAMPFDDSNLKRMLKDQNDRNYSFRSRIRDEPSPQLKALIGRILEPDVTRRFTMDRISRHDWFSSADADAHAMASAHPTYDPASRALQSPVLFEGGGGQSPKVGGHRVPLLPKDSRLSLEPGTKAKMEKRHEDDLSG</sequence>
<dbReference type="OrthoDB" id="541276at2759"/>
<proteinExistence type="inferred from homology"/>
<keyword evidence="3" id="KW-0597">Phosphoprotein</keyword>
<dbReference type="Proteomes" id="UP000677054">
    <property type="component" value="Unassembled WGS sequence"/>
</dbReference>
<dbReference type="InterPro" id="IPR000719">
    <property type="entry name" value="Prot_kinase_dom"/>
</dbReference>
<evidence type="ECO:0000256" key="4">
    <source>
        <dbReference type="ARBA" id="ARBA00022723"/>
    </source>
</evidence>
<dbReference type="GO" id="GO:0005737">
    <property type="term" value="C:cytoplasm"/>
    <property type="evidence" value="ECO:0007669"/>
    <property type="project" value="TreeGrafter"/>
</dbReference>
<evidence type="ECO:0000256" key="12">
    <source>
        <dbReference type="RuleBase" id="RU000304"/>
    </source>
</evidence>
<feature type="region of interest" description="Disordered" evidence="13">
    <location>
        <begin position="311"/>
        <end position="358"/>
    </location>
</feature>
<keyword evidence="4" id="KW-0479">Metal-binding</keyword>
<dbReference type="SMART" id="SM00220">
    <property type="entry name" value="S_TKc"/>
    <property type="match status" value="1"/>
</dbReference>
<dbReference type="GO" id="GO:0030154">
    <property type="term" value="P:cell differentiation"/>
    <property type="evidence" value="ECO:0007669"/>
    <property type="project" value="UniProtKB-KW"/>
</dbReference>
<dbReference type="InterPro" id="IPR017441">
    <property type="entry name" value="Protein_kinase_ATP_BS"/>
</dbReference>
<dbReference type="PANTHER" id="PTHR24346:SF102">
    <property type="entry name" value="TESTIS-SPECIFIC SERINE_THREONINE-PROTEIN KINASE 1"/>
    <property type="match status" value="1"/>
</dbReference>
<evidence type="ECO:0000313" key="15">
    <source>
        <dbReference type="EMBL" id="CAD7240757.1"/>
    </source>
</evidence>
<evidence type="ECO:0000256" key="3">
    <source>
        <dbReference type="ARBA" id="ARBA00022553"/>
    </source>
</evidence>
<feature type="compositionally biased region" description="Basic and acidic residues" evidence="13">
    <location>
        <begin position="334"/>
        <end position="358"/>
    </location>
</feature>
<keyword evidence="5 11" id="KW-0547">Nucleotide-binding</keyword>
<dbReference type="InterPro" id="IPR011009">
    <property type="entry name" value="Kinase-like_dom_sf"/>
</dbReference>
<dbReference type="GO" id="GO:0000287">
    <property type="term" value="F:magnesium ion binding"/>
    <property type="evidence" value="ECO:0007669"/>
    <property type="project" value="UniProtKB-ARBA"/>
</dbReference>
<dbReference type="GO" id="GO:0000226">
    <property type="term" value="P:microtubule cytoskeleton organization"/>
    <property type="evidence" value="ECO:0007669"/>
    <property type="project" value="TreeGrafter"/>
</dbReference>
<dbReference type="GO" id="GO:0050321">
    <property type="term" value="F:tau-protein kinase activity"/>
    <property type="evidence" value="ECO:0007669"/>
    <property type="project" value="TreeGrafter"/>
</dbReference>
<dbReference type="GO" id="GO:0005524">
    <property type="term" value="F:ATP binding"/>
    <property type="evidence" value="ECO:0007669"/>
    <property type="project" value="UniProtKB-UniRule"/>
</dbReference>
<keyword evidence="7 11" id="KW-0067">ATP-binding</keyword>
<dbReference type="PROSITE" id="PS00107">
    <property type="entry name" value="PROTEIN_KINASE_ATP"/>
    <property type="match status" value="1"/>
</dbReference>
<comment type="cofactor">
    <cofactor evidence="1">
        <name>Mg(2+)</name>
        <dbReference type="ChEBI" id="CHEBI:18420"/>
    </cofactor>
</comment>